<dbReference type="EMBL" id="FNVG01000009">
    <property type="protein sequence ID" value="SEG21746.1"/>
    <property type="molecule type" value="Genomic_DNA"/>
</dbReference>
<dbReference type="Proteomes" id="UP000236721">
    <property type="component" value="Unassembled WGS sequence"/>
</dbReference>
<sequence>MKTIKQRVSLIRSAARRGDFTAVYLQSDGLYRSLGVNRTCDLLDSLDKLNPWFPFEARSVYLIAKLQSQHLRVAALENTLRQRLKESEPQSTYCFSRGMGRNVNSFSLEGAA</sequence>
<dbReference type="RefSeq" id="WP_103880320.1">
    <property type="nucleotide sequence ID" value="NZ_FNVG01000009.1"/>
</dbReference>
<proteinExistence type="predicted"/>
<gene>
    <name evidence="1" type="ORF">SAMN04488244_10917</name>
</gene>
<accession>A0A1H5YE85</accession>
<reference evidence="2" key="1">
    <citation type="submission" date="2016-10" db="EMBL/GenBank/DDBJ databases">
        <authorList>
            <person name="Varghese N."/>
            <person name="Submissions S."/>
        </authorList>
    </citation>
    <scope>NUCLEOTIDE SEQUENCE [LARGE SCALE GENOMIC DNA]</scope>
    <source>
        <strain evidence="2">CGMCC 1.7062</strain>
    </source>
</reference>
<keyword evidence="2" id="KW-1185">Reference proteome</keyword>
<dbReference type="AlphaFoldDB" id="A0A1H5YE85"/>
<organism evidence="1 2">
    <name type="scientific">Vibrio hangzhouensis</name>
    <dbReference type="NCBI Taxonomy" id="462991"/>
    <lineage>
        <taxon>Bacteria</taxon>
        <taxon>Pseudomonadati</taxon>
        <taxon>Pseudomonadota</taxon>
        <taxon>Gammaproteobacteria</taxon>
        <taxon>Vibrionales</taxon>
        <taxon>Vibrionaceae</taxon>
        <taxon>Vibrio</taxon>
    </lineage>
</organism>
<protein>
    <submittedName>
        <fullName evidence="1">Uncharacterized protein</fullName>
    </submittedName>
</protein>
<evidence type="ECO:0000313" key="2">
    <source>
        <dbReference type="Proteomes" id="UP000236721"/>
    </source>
</evidence>
<name>A0A1H5YE85_9VIBR</name>
<evidence type="ECO:0000313" key="1">
    <source>
        <dbReference type="EMBL" id="SEG21746.1"/>
    </source>
</evidence>